<proteinExistence type="predicted"/>
<dbReference type="EMBL" id="JBHUDH010000140">
    <property type="protein sequence ID" value="MFD1527039.1"/>
    <property type="molecule type" value="Genomic_DNA"/>
</dbReference>
<feature type="non-terminal residue" evidence="2">
    <location>
        <position position="52"/>
    </location>
</feature>
<dbReference type="RefSeq" id="WP_379818774.1">
    <property type="nucleotide sequence ID" value="NZ_JBHUDH010000140.1"/>
</dbReference>
<evidence type="ECO:0000259" key="1">
    <source>
        <dbReference type="PROSITE" id="PS50846"/>
    </source>
</evidence>
<name>A0ABD6B814_9EURY</name>
<organism evidence="2 3">
    <name type="scientific">Halolamina salina</name>
    <dbReference type="NCBI Taxonomy" id="1220023"/>
    <lineage>
        <taxon>Archaea</taxon>
        <taxon>Methanobacteriati</taxon>
        <taxon>Methanobacteriota</taxon>
        <taxon>Stenosarchaea group</taxon>
        <taxon>Halobacteria</taxon>
        <taxon>Halobacteriales</taxon>
        <taxon>Haloferacaceae</taxon>
    </lineage>
</organism>
<gene>
    <name evidence="2" type="ORF">ACFR9S_12165</name>
</gene>
<dbReference type="Proteomes" id="UP001597111">
    <property type="component" value="Unassembled WGS sequence"/>
</dbReference>
<dbReference type="InterPro" id="IPR036163">
    <property type="entry name" value="HMA_dom_sf"/>
</dbReference>
<dbReference type="CDD" id="cd00371">
    <property type="entry name" value="HMA"/>
    <property type="match status" value="1"/>
</dbReference>
<dbReference type="Pfam" id="PF00403">
    <property type="entry name" value="HMA"/>
    <property type="match status" value="1"/>
</dbReference>
<accession>A0ABD6B814</accession>
<dbReference type="PROSITE" id="PS50846">
    <property type="entry name" value="HMA_2"/>
    <property type="match status" value="1"/>
</dbReference>
<sequence>MAQETISVEGMACGSCEETVESALAALYGAESVEADNTTDTVEIEGEADPEN</sequence>
<protein>
    <submittedName>
        <fullName evidence="2">Heavy-metal-associated domain-containing protein</fullName>
    </submittedName>
</protein>
<dbReference type="AlphaFoldDB" id="A0ABD6B814"/>
<comment type="caution">
    <text evidence="2">The sequence shown here is derived from an EMBL/GenBank/DDBJ whole genome shotgun (WGS) entry which is preliminary data.</text>
</comment>
<feature type="domain" description="HMA" evidence="1">
    <location>
        <begin position="2"/>
        <end position="52"/>
    </location>
</feature>
<evidence type="ECO:0000313" key="2">
    <source>
        <dbReference type="EMBL" id="MFD1527039.1"/>
    </source>
</evidence>
<evidence type="ECO:0000313" key="3">
    <source>
        <dbReference type="Proteomes" id="UP001597111"/>
    </source>
</evidence>
<keyword evidence="3" id="KW-1185">Reference proteome</keyword>
<dbReference type="SUPFAM" id="SSF55008">
    <property type="entry name" value="HMA, heavy metal-associated domain"/>
    <property type="match status" value="1"/>
</dbReference>
<dbReference type="InterPro" id="IPR006121">
    <property type="entry name" value="HMA_dom"/>
</dbReference>
<reference evidence="2 3" key="1">
    <citation type="journal article" date="2019" name="Int. J. Syst. Evol. Microbiol.">
        <title>The Global Catalogue of Microorganisms (GCM) 10K type strain sequencing project: providing services to taxonomists for standard genome sequencing and annotation.</title>
        <authorList>
            <consortium name="The Broad Institute Genomics Platform"/>
            <consortium name="The Broad Institute Genome Sequencing Center for Infectious Disease"/>
            <person name="Wu L."/>
            <person name="Ma J."/>
        </authorList>
    </citation>
    <scope>NUCLEOTIDE SEQUENCE [LARGE SCALE GENOMIC DNA]</scope>
    <source>
        <strain evidence="2 3">CGMCC 1.12285</strain>
    </source>
</reference>
<dbReference type="Gene3D" id="3.30.70.100">
    <property type="match status" value="1"/>
</dbReference>